<dbReference type="OrthoDB" id="5329176at2759"/>
<feature type="domain" description="Rhodopsin" evidence="7">
    <location>
        <begin position="41"/>
        <end position="281"/>
    </location>
</feature>
<keyword evidence="3 6" id="KW-1133">Transmembrane helix</keyword>
<dbReference type="InterPro" id="IPR052337">
    <property type="entry name" value="SAT4-like"/>
</dbReference>
<dbReference type="STRING" id="77044.A0A1S7UI79"/>
<comment type="similarity">
    <text evidence="5">Belongs to the SAT4 family.</text>
</comment>
<name>A0A1S7UI79_ROSNE</name>
<evidence type="ECO:0000256" key="5">
    <source>
        <dbReference type="ARBA" id="ARBA00038359"/>
    </source>
</evidence>
<keyword evidence="9" id="KW-1185">Reference proteome</keyword>
<feature type="transmembrane region" description="Helical" evidence="6">
    <location>
        <begin position="24"/>
        <end position="46"/>
    </location>
</feature>
<feature type="transmembrane region" description="Helical" evidence="6">
    <location>
        <begin position="218"/>
        <end position="240"/>
    </location>
</feature>
<dbReference type="PANTHER" id="PTHR33048">
    <property type="entry name" value="PTH11-LIKE INTEGRAL MEMBRANE PROTEIN (AFU_ORTHOLOGUE AFUA_5G11245)"/>
    <property type="match status" value="1"/>
</dbReference>
<dbReference type="PANTHER" id="PTHR33048:SF47">
    <property type="entry name" value="INTEGRAL MEMBRANE PROTEIN-RELATED"/>
    <property type="match status" value="1"/>
</dbReference>
<reference evidence="8" key="1">
    <citation type="submission" date="2016-03" db="EMBL/GenBank/DDBJ databases">
        <title>Draft genome sequence of Rosellinia necatrix.</title>
        <authorList>
            <person name="Kanematsu S."/>
        </authorList>
    </citation>
    <scope>NUCLEOTIDE SEQUENCE [LARGE SCALE GENOMIC DNA]</scope>
    <source>
        <strain evidence="8">W97</strain>
    </source>
</reference>
<evidence type="ECO:0000256" key="1">
    <source>
        <dbReference type="ARBA" id="ARBA00004141"/>
    </source>
</evidence>
<feature type="transmembrane region" description="Helical" evidence="6">
    <location>
        <begin position="260"/>
        <end position="282"/>
    </location>
</feature>
<comment type="subcellular location">
    <subcellularLocation>
        <location evidence="1">Membrane</location>
        <topology evidence="1">Multi-pass membrane protein</topology>
    </subcellularLocation>
</comment>
<feature type="transmembrane region" description="Helical" evidence="6">
    <location>
        <begin position="139"/>
        <end position="161"/>
    </location>
</feature>
<protein>
    <submittedName>
        <fullName evidence="8">Putative integral membrane protein</fullName>
    </submittedName>
</protein>
<evidence type="ECO:0000313" key="8">
    <source>
        <dbReference type="EMBL" id="GAP82910.1"/>
    </source>
</evidence>
<sequence length="385" mass="43358">MSDDNDPAESHLEGGLFAYGGNFVILWASLFIVLCTLFVALRFFSLRIGRRPAGLEDWLILPAWIIEVGLCANGICSVIYGGVGRHEAYILKYEPHALISWAQTLFVTELFYGIVFPIEKTVILLLYLRLFRIHHWFRLTTYVLITYIWLWGVSEVIVAIAQCRPIAYQWDKTIDGRCIDQLSYYRWVSVPNVIHDVVMLVLPLPIVWNLQIGLRQKLALSGVFLIGSLGCIASFVRLSIFFKLNALTDNTWASIQLQSWTLAETGVILISACLPALWPLVLRATAQLGTFRKGFSKGASGHDGLGSNRSERNEDWRGSRHGFMTTTSEFIPLQDVDDRTTTIHTGQSSTNSHSEADHGMRINVTTEVSWTINHEAEAPNENKTL</sequence>
<keyword evidence="2 6" id="KW-0812">Transmembrane</keyword>
<accession>A0A1S7UI79</accession>
<dbReference type="GO" id="GO:0016020">
    <property type="term" value="C:membrane"/>
    <property type="evidence" value="ECO:0007669"/>
    <property type="project" value="UniProtKB-SubCell"/>
</dbReference>
<feature type="transmembrane region" description="Helical" evidence="6">
    <location>
        <begin position="58"/>
        <end position="81"/>
    </location>
</feature>
<proteinExistence type="inferred from homology"/>
<organism evidence="8">
    <name type="scientific">Rosellinia necatrix</name>
    <name type="common">White root-rot fungus</name>
    <dbReference type="NCBI Taxonomy" id="77044"/>
    <lineage>
        <taxon>Eukaryota</taxon>
        <taxon>Fungi</taxon>
        <taxon>Dikarya</taxon>
        <taxon>Ascomycota</taxon>
        <taxon>Pezizomycotina</taxon>
        <taxon>Sordariomycetes</taxon>
        <taxon>Xylariomycetidae</taxon>
        <taxon>Xylariales</taxon>
        <taxon>Xylariaceae</taxon>
        <taxon>Rosellinia</taxon>
    </lineage>
</organism>
<evidence type="ECO:0000259" key="7">
    <source>
        <dbReference type="Pfam" id="PF20684"/>
    </source>
</evidence>
<feature type="transmembrane region" description="Helical" evidence="6">
    <location>
        <begin position="193"/>
        <end position="211"/>
    </location>
</feature>
<evidence type="ECO:0000313" key="9">
    <source>
        <dbReference type="Proteomes" id="UP000054516"/>
    </source>
</evidence>
<keyword evidence="4 6" id="KW-0472">Membrane</keyword>
<dbReference type="Pfam" id="PF20684">
    <property type="entry name" value="Fung_rhodopsin"/>
    <property type="match status" value="1"/>
</dbReference>
<dbReference type="EMBL" id="DF977446">
    <property type="protein sequence ID" value="GAP82910.1"/>
    <property type="molecule type" value="Genomic_DNA"/>
</dbReference>
<evidence type="ECO:0000256" key="3">
    <source>
        <dbReference type="ARBA" id="ARBA00022989"/>
    </source>
</evidence>
<dbReference type="OMA" id="CIDINAW"/>
<gene>
    <name evidence="8" type="ORF">SAMD00023353_0104400</name>
</gene>
<dbReference type="AlphaFoldDB" id="A0A1S7UI79"/>
<dbReference type="Proteomes" id="UP000054516">
    <property type="component" value="Unassembled WGS sequence"/>
</dbReference>
<evidence type="ECO:0000256" key="2">
    <source>
        <dbReference type="ARBA" id="ARBA00022692"/>
    </source>
</evidence>
<dbReference type="InterPro" id="IPR049326">
    <property type="entry name" value="Rhodopsin_dom_fungi"/>
</dbReference>
<evidence type="ECO:0000256" key="4">
    <source>
        <dbReference type="ARBA" id="ARBA00023136"/>
    </source>
</evidence>
<evidence type="ECO:0000256" key="6">
    <source>
        <dbReference type="SAM" id="Phobius"/>
    </source>
</evidence>
<feature type="transmembrane region" description="Helical" evidence="6">
    <location>
        <begin position="101"/>
        <end position="127"/>
    </location>
</feature>